<organism evidence="4 5">
    <name type="scientific">Haemaphysalis longicornis</name>
    <name type="common">Bush tick</name>
    <dbReference type="NCBI Taxonomy" id="44386"/>
    <lineage>
        <taxon>Eukaryota</taxon>
        <taxon>Metazoa</taxon>
        <taxon>Ecdysozoa</taxon>
        <taxon>Arthropoda</taxon>
        <taxon>Chelicerata</taxon>
        <taxon>Arachnida</taxon>
        <taxon>Acari</taxon>
        <taxon>Parasitiformes</taxon>
        <taxon>Ixodida</taxon>
        <taxon>Ixodoidea</taxon>
        <taxon>Ixodidae</taxon>
        <taxon>Haemaphysalinae</taxon>
        <taxon>Haemaphysalis</taxon>
    </lineage>
</organism>
<dbReference type="Pfam" id="PF13359">
    <property type="entry name" value="DDE_Tnp_4"/>
    <property type="match status" value="1"/>
</dbReference>
<sequence length="81" mass="8868">MVLLALVDHRYRFRFVNVGSPGRCHDSFVYQRSDLARHINGPLFQTPVANISGTAVPPLILCDQAFPLRPTSSSPSATEAS</sequence>
<dbReference type="Proteomes" id="UP000821853">
    <property type="component" value="Chromosome 9"/>
</dbReference>
<evidence type="ECO:0000313" key="4">
    <source>
        <dbReference type="EMBL" id="KAH9381490.1"/>
    </source>
</evidence>
<dbReference type="GO" id="GO:0046872">
    <property type="term" value="F:metal ion binding"/>
    <property type="evidence" value="ECO:0007669"/>
    <property type="project" value="UniProtKB-KW"/>
</dbReference>
<dbReference type="InterPro" id="IPR027806">
    <property type="entry name" value="HARBI1_dom"/>
</dbReference>
<reference evidence="4 5" key="1">
    <citation type="journal article" date="2020" name="Cell">
        <title>Large-Scale Comparative Analyses of Tick Genomes Elucidate Their Genetic Diversity and Vector Capacities.</title>
        <authorList>
            <consortium name="Tick Genome and Microbiome Consortium (TIGMIC)"/>
            <person name="Jia N."/>
            <person name="Wang J."/>
            <person name="Shi W."/>
            <person name="Du L."/>
            <person name="Sun Y."/>
            <person name="Zhan W."/>
            <person name="Jiang J.F."/>
            <person name="Wang Q."/>
            <person name="Zhang B."/>
            <person name="Ji P."/>
            <person name="Bell-Sakyi L."/>
            <person name="Cui X.M."/>
            <person name="Yuan T.T."/>
            <person name="Jiang B.G."/>
            <person name="Yang W.F."/>
            <person name="Lam T.T."/>
            <person name="Chang Q.C."/>
            <person name="Ding S.J."/>
            <person name="Wang X.J."/>
            <person name="Zhu J.G."/>
            <person name="Ruan X.D."/>
            <person name="Zhao L."/>
            <person name="Wei J.T."/>
            <person name="Ye R.Z."/>
            <person name="Que T.C."/>
            <person name="Du C.H."/>
            <person name="Zhou Y.H."/>
            <person name="Cheng J.X."/>
            <person name="Dai P.F."/>
            <person name="Guo W.B."/>
            <person name="Han X.H."/>
            <person name="Huang E.J."/>
            <person name="Li L.F."/>
            <person name="Wei W."/>
            <person name="Gao Y.C."/>
            <person name="Liu J.Z."/>
            <person name="Shao H.Z."/>
            <person name="Wang X."/>
            <person name="Wang C.C."/>
            <person name="Yang T.C."/>
            <person name="Huo Q.B."/>
            <person name="Li W."/>
            <person name="Chen H.Y."/>
            <person name="Chen S.E."/>
            <person name="Zhou L.G."/>
            <person name="Ni X.B."/>
            <person name="Tian J.H."/>
            <person name="Sheng Y."/>
            <person name="Liu T."/>
            <person name="Pan Y.S."/>
            <person name="Xia L.Y."/>
            <person name="Li J."/>
            <person name="Zhao F."/>
            <person name="Cao W.C."/>
        </authorList>
    </citation>
    <scope>NUCLEOTIDE SEQUENCE [LARGE SCALE GENOMIC DNA]</scope>
    <source>
        <strain evidence="4">HaeL-2018</strain>
    </source>
</reference>
<protein>
    <recommendedName>
        <fullName evidence="3">DDE Tnp4 domain-containing protein</fullName>
    </recommendedName>
</protein>
<dbReference type="VEuPathDB" id="VectorBase:HLOH_058235"/>
<comment type="cofactor">
    <cofactor evidence="1">
        <name>a divalent metal cation</name>
        <dbReference type="ChEBI" id="CHEBI:60240"/>
    </cofactor>
</comment>
<evidence type="ECO:0000313" key="5">
    <source>
        <dbReference type="Proteomes" id="UP000821853"/>
    </source>
</evidence>
<keyword evidence="2" id="KW-0479">Metal-binding</keyword>
<dbReference type="AlphaFoldDB" id="A0A9J6H197"/>
<dbReference type="EMBL" id="JABSTR010000011">
    <property type="protein sequence ID" value="KAH9381490.1"/>
    <property type="molecule type" value="Genomic_DNA"/>
</dbReference>
<evidence type="ECO:0000256" key="1">
    <source>
        <dbReference type="ARBA" id="ARBA00001968"/>
    </source>
</evidence>
<evidence type="ECO:0000256" key="2">
    <source>
        <dbReference type="ARBA" id="ARBA00022723"/>
    </source>
</evidence>
<feature type="domain" description="DDE Tnp4" evidence="3">
    <location>
        <begin position="2"/>
        <end position="70"/>
    </location>
</feature>
<name>A0A9J6H197_HAELO</name>
<evidence type="ECO:0000259" key="3">
    <source>
        <dbReference type="Pfam" id="PF13359"/>
    </source>
</evidence>
<keyword evidence="5" id="KW-1185">Reference proteome</keyword>
<gene>
    <name evidence="4" type="ORF">HPB48_005535</name>
</gene>
<accession>A0A9J6H197</accession>
<proteinExistence type="predicted"/>
<dbReference type="OrthoDB" id="2668416at2759"/>
<comment type="caution">
    <text evidence="4">The sequence shown here is derived from an EMBL/GenBank/DDBJ whole genome shotgun (WGS) entry which is preliminary data.</text>
</comment>